<proteinExistence type="predicted"/>
<dbReference type="Pfam" id="PF00069">
    <property type="entry name" value="Pkinase"/>
    <property type="match status" value="1"/>
</dbReference>
<feature type="domain" description="Protein kinase" evidence="2">
    <location>
        <begin position="189"/>
        <end position="501"/>
    </location>
</feature>
<keyword evidence="3" id="KW-0418">Kinase</keyword>
<dbReference type="EMBL" id="JANBVO010000011">
    <property type="protein sequence ID" value="KAJ9148869.1"/>
    <property type="molecule type" value="Genomic_DNA"/>
</dbReference>
<evidence type="ECO:0000313" key="4">
    <source>
        <dbReference type="Proteomes" id="UP001174694"/>
    </source>
</evidence>
<dbReference type="SUPFAM" id="SSF56112">
    <property type="entry name" value="Protein kinase-like (PK-like)"/>
    <property type="match status" value="1"/>
</dbReference>
<feature type="region of interest" description="Disordered" evidence="1">
    <location>
        <begin position="515"/>
        <end position="556"/>
    </location>
</feature>
<evidence type="ECO:0000256" key="1">
    <source>
        <dbReference type="SAM" id="MobiDB-lite"/>
    </source>
</evidence>
<protein>
    <submittedName>
        <fullName evidence="3">Kinase-like protein</fullName>
    </submittedName>
</protein>
<dbReference type="PANTHER" id="PTHR24359">
    <property type="entry name" value="SERINE/THREONINE-PROTEIN KINASE SBK1"/>
    <property type="match status" value="1"/>
</dbReference>
<reference evidence="3" key="1">
    <citation type="submission" date="2022-07" db="EMBL/GenBank/DDBJ databases">
        <title>Fungi with potential for degradation of polypropylene.</title>
        <authorList>
            <person name="Gostincar C."/>
        </authorList>
    </citation>
    <scope>NUCLEOTIDE SEQUENCE</scope>
    <source>
        <strain evidence="3">EXF-13308</strain>
    </source>
</reference>
<dbReference type="Proteomes" id="UP001174694">
    <property type="component" value="Unassembled WGS sequence"/>
</dbReference>
<accession>A0AA38S1F4</accession>
<comment type="caution">
    <text evidence="3">The sequence shown here is derived from an EMBL/GenBank/DDBJ whole genome shotgun (WGS) entry which is preliminary data.</text>
</comment>
<dbReference type="InterPro" id="IPR011009">
    <property type="entry name" value="Kinase-like_dom_sf"/>
</dbReference>
<dbReference type="CDD" id="cd00180">
    <property type="entry name" value="PKc"/>
    <property type="match status" value="1"/>
</dbReference>
<dbReference type="Gene3D" id="1.10.510.10">
    <property type="entry name" value="Transferase(Phosphotransferase) domain 1"/>
    <property type="match status" value="1"/>
</dbReference>
<gene>
    <name evidence="3" type="ORF">NKR23_g4691</name>
</gene>
<keyword evidence="4" id="KW-1185">Reference proteome</keyword>
<evidence type="ECO:0000313" key="3">
    <source>
        <dbReference type="EMBL" id="KAJ9148869.1"/>
    </source>
</evidence>
<feature type="compositionally biased region" description="Acidic residues" evidence="1">
    <location>
        <begin position="534"/>
        <end position="553"/>
    </location>
</feature>
<dbReference type="InterPro" id="IPR000719">
    <property type="entry name" value="Prot_kinase_dom"/>
</dbReference>
<sequence length="667" mass="75052">MGRQGEIEHGYVEEAVEVADDGDDGEARLADRILKSFVPGVFDSKPQNFVPEGCIKDLVTEGSVIIELRYLNSVWEVDNALVEYILRKAPKVFAIAVQTGLFGLELCMAMDKFRKCDFGDSGLPIRERAAPSDATIGKLKLSAFMPKTLWTDLRLYNFYDHQWTYLSPVFAKGDREMILHPHHILPIIEVDHCTTQHGTFSDVRQVIIHDQHLKGFSSHGAKMHFAIKEIKDTVSNDTRAQQKLDAAWQGEVQALIASTALGNPNIIQLIAAVTQGQRRYLLFQWADGNLRTFWESSPQRPALNAHFIQEIVQQLRGLAYALYELHKQRFRHGDLKPENILRFNGPNPSSRVGTLKISDLGLAKHHAIVTGLRHCPTSTRFGTARYEPPEAARDRLDGESRSRLYDIWSMGVIALELVVWILHGYDQLKMFNDGIKKDYMSMHDSDHEAPPYYEIESSPGKRIAKVHPVVASVIQQLEADPECSRDSAIRDLVDIVKNNLLVVKLQPWRLSRHSTLRPPVDETGDRQEAPTDDERMEDEDAFEDPEDPEDPEEPSNNIVVTQHDAEGSEQAAHSSSNEPCRATAEKFYQALDVIIGKGNNNPSYWFTGISRDRIQDLKVEPRAAEEPKQFLPLPLLNQPAQKIGDSPIAVPPELAQRLAPAQAQSAV</sequence>
<name>A0AA38S1F4_9PEZI</name>
<evidence type="ECO:0000259" key="2">
    <source>
        <dbReference type="PROSITE" id="PS50011"/>
    </source>
</evidence>
<dbReference type="GO" id="GO:0004674">
    <property type="term" value="F:protein serine/threonine kinase activity"/>
    <property type="evidence" value="ECO:0007669"/>
    <property type="project" value="TreeGrafter"/>
</dbReference>
<keyword evidence="3" id="KW-0808">Transferase</keyword>
<dbReference type="PROSITE" id="PS50011">
    <property type="entry name" value="PROTEIN_KINASE_DOM"/>
    <property type="match status" value="1"/>
</dbReference>
<dbReference type="PANTHER" id="PTHR24359:SF1">
    <property type="entry name" value="INHIBITOR OF NUCLEAR FACTOR KAPPA-B KINASE EPSILON SUBUNIT HOMOLOG 1-RELATED"/>
    <property type="match status" value="1"/>
</dbReference>
<organism evidence="3 4">
    <name type="scientific">Pleurostoma richardsiae</name>
    <dbReference type="NCBI Taxonomy" id="41990"/>
    <lineage>
        <taxon>Eukaryota</taxon>
        <taxon>Fungi</taxon>
        <taxon>Dikarya</taxon>
        <taxon>Ascomycota</taxon>
        <taxon>Pezizomycotina</taxon>
        <taxon>Sordariomycetes</taxon>
        <taxon>Sordariomycetidae</taxon>
        <taxon>Calosphaeriales</taxon>
        <taxon>Pleurostomataceae</taxon>
        <taxon>Pleurostoma</taxon>
    </lineage>
</organism>
<dbReference type="GO" id="GO:0005524">
    <property type="term" value="F:ATP binding"/>
    <property type="evidence" value="ECO:0007669"/>
    <property type="project" value="InterPro"/>
</dbReference>
<dbReference type="SMART" id="SM00220">
    <property type="entry name" value="S_TKc"/>
    <property type="match status" value="1"/>
</dbReference>
<feature type="compositionally biased region" description="Basic and acidic residues" evidence="1">
    <location>
        <begin position="519"/>
        <end position="533"/>
    </location>
</feature>
<dbReference type="AlphaFoldDB" id="A0AA38S1F4"/>